<accession>A0ACB8D7S8</accession>
<protein>
    <submittedName>
        <fullName evidence="1">Uncharacterized protein</fullName>
    </submittedName>
</protein>
<proteinExistence type="predicted"/>
<gene>
    <name evidence="1" type="ORF">HPB49_020132</name>
</gene>
<sequence>MADATTVTGYDPTSLRVVTMETTSSDQAMPSEHEYLADMVKLWQRKQSPAAAPPKGQGSRAATLPQVAASGSSTRRSLDGTRTAPPSPPRRQPKWRPRHTPRLSRDDYIVVLKPRAPFELKSVLPSDRAGDAIRPYLGEHSSTSFHVWPVWDQNVLVCSVTSLPMAQRLLGDIQLPVGDQQLPFRGHAKASGEVFRGVITINPAETPQRIKSELEWSQGAILAVRKLGDSTAAVVTFEGTKLPRFIFYHSVVAYVRPYKKTIPACSLCGTIGHRPSACPRPTPGRCTRCGTQVQVTLEGLAEHECNTTCLLCSGPHETGVRGCLGKYRKPTPPSTSKPPAPQSPGTRAASQPKPGSRLQTPGNPPPTTSVHYPPLVMAPPQNALFSGKSQLSLSRWQLFNCNNRNRQDPPLPPQLLNPSTLSLALALRPPRVLPPLPRLCPRRRLLNHSSSAPRRRKVASSSFPALNPASIPLPAPQGQGLGMEDDPQNFGFSSWRLHLHIHHHLNSKSSSGTPGASGTGESTRIFSSSFNLGALSLPFLPKKKAKSGAQSIHILNVYCPPHLQRVTFAELFYRALQAAARQPLVVVGDFNAPSPHGGYHYEKARGRKLKELISTLGFTLLTDPAHPTHLGNSVTCDTCPDLSLTRNIRHVTWENLEDTLDKNAANPGPSPHHGLVSFSHHAFPPAPIPAGLPGMGIICPPHTSIIHRMHLYPAIDPHLPHLWEARHSLTSRWPRYKLNRKLRSRIQALTAEAADCSAQLADTNWVDTCMKAAGQMSSKSTWLLFRSLLDPSTTRGETQRQLRRTYYAYQGPTSQLANDLCDRYLCRTVDPKGPDKASAHTKARLVSSSRLKLPAWREISCPVAFLYGLGGRAPIANCSF</sequence>
<comment type="caution">
    <text evidence="1">The sequence shown here is derived from an EMBL/GenBank/DDBJ whole genome shotgun (WGS) entry which is preliminary data.</text>
</comment>
<evidence type="ECO:0000313" key="1">
    <source>
        <dbReference type="EMBL" id="KAH7960472.1"/>
    </source>
</evidence>
<dbReference type="Proteomes" id="UP000821865">
    <property type="component" value="Chromosome 3"/>
</dbReference>
<reference evidence="1" key="1">
    <citation type="submission" date="2020-05" db="EMBL/GenBank/DDBJ databases">
        <title>Large-scale comparative analyses of tick genomes elucidate their genetic diversity and vector capacities.</title>
        <authorList>
            <person name="Jia N."/>
            <person name="Wang J."/>
            <person name="Shi W."/>
            <person name="Du L."/>
            <person name="Sun Y."/>
            <person name="Zhan W."/>
            <person name="Jiang J."/>
            <person name="Wang Q."/>
            <person name="Zhang B."/>
            <person name="Ji P."/>
            <person name="Sakyi L.B."/>
            <person name="Cui X."/>
            <person name="Yuan T."/>
            <person name="Jiang B."/>
            <person name="Yang W."/>
            <person name="Lam T.T.-Y."/>
            <person name="Chang Q."/>
            <person name="Ding S."/>
            <person name="Wang X."/>
            <person name="Zhu J."/>
            <person name="Ruan X."/>
            <person name="Zhao L."/>
            <person name="Wei J."/>
            <person name="Que T."/>
            <person name="Du C."/>
            <person name="Cheng J."/>
            <person name="Dai P."/>
            <person name="Han X."/>
            <person name="Huang E."/>
            <person name="Gao Y."/>
            <person name="Liu J."/>
            <person name="Shao H."/>
            <person name="Ye R."/>
            <person name="Li L."/>
            <person name="Wei W."/>
            <person name="Wang X."/>
            <person name="Wang C."/>
            <person name="Yang T."/>
            <person name="Huo Q."/>
            <person name="Li W."/>
            <person name="Guo W."/>
            <person name="Chen H."/>
            <person name="Zhou L."/>
            <person name="Ni X."/>
            <person name="Tian J."/>
            <person name="Zhou Y."/>
            <person name="Sheng Y."/>
            <person name="Liu T."/>
            <person name="Pan Y."/>
            <person name="Xia L."/>
            <person name="Li J."/>
            <person name="Zhao F."/>
            <person name="Cao W."/>
        </authorList>
    </citation>
    <scope>NUCLEOTIDE SEQUENCE</scope>
    <source>
        <strain evidence="1">Dsil-2018</strain>
    </source>
</reference>
<evidence type="ECO:0000313" key="2">
    <source>
        <dbReference type="Proteomes" id="UP000821865"/>
    </source>
</evidence>
<organism evidence="1 2">
    <name type="scientific">Dermacentor silvarum</name>
    <name type="common">Tick</name>
    <dbReference type="NCBI Taxonomy" id="543639"/>
    <lineage>
        <taxon>Eukaryota</taxon>
        <taxon>Metazoa</taxon>
        <taxon>Ecdysozoa</taxon>
        <taxon>Arthropoda</taxon>
        <taxon>Chelicerata</taxon>
        <taxon>Arachnida</taxon>
        <taxon>Acari</taxon>
        <taxon>Parasitiformes</taxon>
        <taxon>Ixodida</taxon>
        <taxon>Ixodoidea</taxon>
        <taxon>Ixodidae</taxon>
        <taxon>Rhipicephalinae</taxon>
        <taxon>Dermacentor</taxon>
    </lineage>
</organism>
<keyword evidence="2" id="KW-1185">Reference proteome</keyword>
<dbReference type="EMBL" id="CM023472">
    <property type="protein sequence ID" value="KAH7960472.1"/>
    <property type="molecule type" value="Genomic_DNA"/>
</dbReference>
<name>A0ACB8D7S8_DERSI</name>